<feature type="compositionally biased region" description="Polar residues" evidence="1">
    <location>
        <begin position="714"/>
        <end position="735"/>
    </location>
</feature>
<gene>
    <name evidence="2" type="ORF">SSX86_001302</name>
</gene>
<proteinExistence type="predicted"/>
<accession>A0AAP0DYS2</accession>
<comment type="caution">
    <text evidence="2">The sequence shown here is derived from an EMBL/GenBank/DDBJ whole genome shotgun (WGS) entry which is preliminary data.</text>
</comment>
<feature type="region of interest" description="Disordered" evidence="1">
    <location>
        <begin position="374"/>
        <end position="418"/>
    </location>
</feature>
<dbReference type="PANTHER" id="PTHR34536">
    <property type="entry name" value="DENTIN SIALOPHOSPHOPROTEIN-LIKE PROTEIN"/>
    <property type="match status" value="1"/>
</dbReference>
<dbReference type="AlphaFoldDB" id="A0AAP0DYS2"/>
<evidence type="ECO:0000313" key="2">
    <source>
        <dbReference type="EMBL" id="KAK9079629.1"/>
    </source>
</evidence>
<sequence length="988" mass="111433">MPVTESEKLGLSIHGFEHIPIKKRRLVFKPSSPAHNVINPPLEGAERNETSPELYSKVSSVSATSGAYDNDHKLDKNKLVKDDDFSGKSVLSDRCGGSGVPLSVNNEIAKNVVFNGSNVKKEPDSHASTALSKDQESTLYSSTLNAPFSKMKQEPIIQKSPARDARFSWDLNTVMVAWEEPSVNEHEISANSNATSTKETKNNYMKDKDLKAEIREPLSHHEKKNLKAEICEPSSHDYETAQNAVVVKTESIYCSSVDIPVTRTLTLENPTHGTFLKWDNLSGQNSHGFGSTLAVDTTLSIDCSMPPRFDHCVDSHACQEKVGPTTKHDLTLNTATCMENGSHQSGVTSNKVDDEDMTKMELTSKAVAMEDMVNTEKSEQSAAVSSMHDTTCSDVDNGVGYGNSQSDNQAGGGMDKLDESLVGYDSQYEDGELRESTINAWKGYRLTEGQNEYNMNKIEDGLDLSIVDASEINSQNVQENSSAIRKSTEGGSVKADSTPSVFLPEKLHSIDEALSVSEPYEMISCQEQSERQDIVQQRAANQSDEWKMNVSGWDPLPENQRIDSNNFTKTRNFTVRKFSYREEQKDRFDTEDVDMKAEGPRFSRKESRTCIGEPSTRDVFPNRGRFQLQRFSSKDDDGLISRPERESGALRSFGRGRYSPNNRPSGRGSGLWNPSLGRNREGGSSYHRPMLEDSETIDSMMNEGGMDLSDTGRHNTSSYVTRRSFRSRSPMNQEVNDFRARLGLRPVGDTDHERFVSPSRGRGRGRSMRYDTRLDDEGSRERYNRRPVNDDYNEFMTEYPHPFPRSRRCLSPIERRGNNNNNSYQHHQFDSRSPSGPRTCSPISNTGFRRRSRSPGFRSDGRIRLPRSPTYRDHPSEYNLGPRNNNSSPPSSRWMNYKEGPVFNRSPPLGRADGQHRERLSFYDSSRKPKQDEYYRSEPAGRFLDVSEGGRGRPRFVGNDNDQPNNYRRGGFVRRYNMDGPVKRFTYD</sequence>
<feature type="compositionally biased region" description="Low complexity" evidence="1">
    <location>
        <begin position="882"/>
        <end position="893"/>
    </location>
</feature>
<evidence type="ECO:0000313" key="3">
    <source>
        <dbReference type="Proteomes" id="UP001408789"/>
    </source>
</evidence>
<feature type="compositionally biased region" description="Basic and acidic residues" evidence="1">
    <location>
        <begin position="599"/>
        <end position="608"/>
    </location>
</feature>
<feature type="compositionally biased region" description="Polar residues" evidence="1">
    <location>
        <begin position="818"/>
        <end position="846"/>
    </location>
</feature>
<feature type="compositionally biased region" description="Basic and acidic residues" evidence="1">
    <location>
        <begin position="768"/>
        <end position="789"/>
    </location>
</feature>
<reference evidence="2 3" key="1">
    <citation type="submission" date="2024-04" db="EMBL/GenBank/DDBJ databases">
        <title>The reference genome of an endangered Asteraceae, Deinandra increscens subsp. villosa, native to the Central Coast of California.</title>
        <authorList>
            <person name="Guilliams M."/>
            <person name="Hasenstab-Lehman K."/>
            <person name="Meyer R."/>
            <person name="Mcevoy S."/>
        </authorList>
    </citation>
    <scope>NUCLEOTIDE SEQUENCE [LARGE SCALE GENOMIC DNA]</scope>
    <source>
        <tissue evidence="2">Leaf</tissue>
    </source>
</reference>
<evidence type="ECO:0000256" key="1">
    <source>
        <dbReference type="SAM" id="MobiDB-lite"/>
    </source>
</evidence>
<feature type="region of interest" description="Disordered" evidence="1">
    <location>
        <begin position="599"/>
        <end position="963"/>
    </location>
</feature>
<keyword evidence="3" id="KW-1185">Reference proteome</keyword>
<feature type="region of interest" description="Disordered" evidence="1">
    <location>
        <begin position="477"/>
        <end position="499"/>
    </location>
</feature>
<name>A0AAP0DYS2_9ASTR</name>
<organism evidence="2 3">
    <name type="scientific">Deinandra increscens subsp. villosa</name>
    <dbReference type="NCBI Taxonomy" id="3103831"/>
    <lineage>
        <taxon>Eukaryota</taxon>
        <taxon>Viridiplantae</taxon>
        <taxon>Streptophyta</taxon>
        <taxon>Embryophyta</taxon>
        <taxon>Tracheophyta</taxon>
        <taxon>Spermatophyta</taxon>
        <taxon>Magnoliopsida</taxon>
        <taxon>eudicotyledons</taxon>
        <taxon>Gunneridae</taxon>
        <taxon>Pentapetalae</taxon>
        <taxon>asterids</taxon>
        <taxon>campanulids</taxon>
        <taxon>Asterales</taxon>
        <taxon>Asteraceae</taxon>
        <taxon>Asteroideae</taxon>
        <taxon>Heliantheae alliance</taxon>
        <taxon>Madieae</taxon>
        <taxon>Madiinae</taxon>
        <taxon>Deinandra</taxon>
    </lineage>
</organism>
<dbReference type="PANTHER" id="PTHR34536:SF18">
    <property type="match status" value="1"/>
</dbReference>
<dbReference type="EMBL" id="JBCNJP010000003">
    <property type="protein sequence ID" value="KAK9079629.1"/>
    <property type="molecule type" value="Genomic_DNA"/>
</dbReference>
<dbReference type="Proteomes" id="UP001408789">
    <property type="component" value="Unassembled WGS sequence"/>
</dbReference>
<feature type="compositionally biased region" description="Basic and acidic residues" evidence="1">
    <location>
        <begin position="913"/>
        <end position="936"/>
    </location>
</feature>
<feature type="compositionally biased region" description="Basic and acidic residues" evidence="1">
    <location>
        <begin position="632"/>
        <end position="648"/>
    </location>
</feature>
<feature type="compositionally biased region" description="Polar residues" evidence="1">
    <location>
        <begin position="380"/>
        <end position="394"/>
    </location>
</feature>
<protein>
    <submittedName>
        <fullName evidence="2">Uncharacterized protein</fullName>
    </submittedName>
</protein>